<evidence type="ECO:0000256" key="2">
    <source>
        <dbReference type="SAM" id="Phobius"/>
    </source>
</evidence>
<evidence type="ECO:0000256" key="1">
    <source>
        <dbReference type="SAM" id="MobiDB-lite"/>
    </source>
</evidence>
<gene>
    <name evidence="3" type="ORF">ENS64_14240</name>
</gene>
<dbReference type="AlphaFoldDB" id="A0A7C4QJK2"/>
<reference evidence="3" key="1">
    <citation type="journal article" date="2020" name="mSystems">
        <title>Genome- and Community-Level Interaction Insights into Carbon Utilization and Element Cycling Functions of Hydrothermarchaeota in Hydrothermal Sediment.</title>
        <authorList>
            <person name="Zhou Z."/>
            <person name="Liu Y."/>
            <person name="Xu W."/>
            <person name="Pan J."/>
            <person name="Luo Z.H."/>
            <person name="Li M."/>
        </authorList>
    </citation>
    <scope>NUCLEOTIDE SEQUENCE [LARGE SCALE GENOMIC DNA]</scope>
    <source>
        <strain evidence="3">SpSt-508</strain>
    </source>
</reference>
<dbReference type="EMBL" id="DSVQ01000016">
    <property type="protein sequence ID" value="HGT40401.1"/>
    <property type="molecule type" value="Genomic_DNA"/>
</dbReference>
<keyword evidence="2" id="KW-0472">Membrane</keyword>
<keyword evidence="2" id="KW-1133">Transmembrane helix</keyword>
<proteinExistence type="predicted"/>
<evidence type="ECO:0000313" key="3">
    <source>
        <dbReference type="EMBL" id="HGT40401.1"/>
    </source>
</evidence>
<feature type="transmembrane region" description="Helical" evidence="2">
    <location>
        <begin position="23"/>
        <end position="43"/>
    </location>
</feature>
<sequence length="78" mass="8228">MNLSETDRDLGPIPSSSGIDRSVSYLIVGLLVVCFFLLTLMGLTQVDRVSKQAQQSPPASEAADPETEILGAGHPGTE</sequence>
<feature type="region of interest" description="Disordered" evidence="1">
    <location>
        <begin position="49"/>
        <end position="78"/>
    </location>
</feature>
<keyword evidence="2" id="KW-0812">Transmembrane</keyword>
<organism evidence="3">
    <name type="scientific">Schlesneria paludicola</name>
    <dbReference type="NCBI Taxonomy" id="360056"/>
    <lineage>
        <taxon>Bacteria</taxon>
        <taxon>Pseudomonadati</taxon>
        <taxon>Planctomycetota</taxon>
        <taxon>Planctomycetia</taxon>
        <taxon>Planctomycetales</taxon>
        <taxon>Planctomycetaceae</taxon>
        <taxon>Schlesneria</taxon>
    </lineage>
</organism>
<comment type="caution">
    <text evidence="3">The sequence shown here is derived from an EMBL/GenBank/DDBJ whole genome shotgun (WGS) entry which is preliminary data.</text>
</comment>
<name>A0A7C4QJK2_9PLAN</name>
<feature type="compositionally biased region" description="Low complexity" evidence="1">
    <location>
        <begin position="51"/>
        <end position="62"/>
    </location>
</feature>
<accession>A0A7C4QJK2</accession>
<protein>
    <submittedName>
        <fullName evidence="3">Uncharacterized protein</fullName>
    </submittedName>
</protein>